<feature type="region of interest" description="Disordered" evidence="7">
    <location>
        <begin position="1"/>
        <end position="28"/>
    </location>
</feature>
<organism evidence="10 12">
    <name type="scientific">Caulochytrium protostelioides</name>
    <dbReference type="NCBI Taxonomy" id="1555241"/>
    <lineage>
        <taxon>Eukaryota</taxon>
        <taxon>Fungi</taxon>
        <taxon>Fungi incertae sedis</taxon>
        <taxon>Chytridiomycota</taxon>
        <taxon>Chytridiomycota incertae sedis</taxon>
        <taxon>Chytridiomycetes</taxon>
        <taxon>Caulochytriales</taxon>
        <taxon>Caulochytriaceae</taxon>
        <taxon>Caulochytrium</taxon>
    </lineage>
</organism>
<dbReference type="STRING" id="1555241.A0A4P9WZU1"/>
<reference evidence="9" key="3">
    <citation type="submission" date="2018-08" db="EMBL/GenBank/DDBJ databases">
        <title>Leveraging single-cell genomics to expand the Fungal Tree of Life.</title>
        <authorList>
            <consortium name="DOE Joint Genome Institute"/>
            <person name="Ahrendt S.R."/>
            <person name="Quandt C.A."/>
            <person name="Ciobanu D."/>
            <person name="Clum A."/>
            <person name="Salamov A."/>
            <person name="Andreopoulos B."/>
            <person name="Cheng J.-F."/>
            <person name="Woyke T."/>
            <person name="Pelin A."/>
            <person name="Henrissat B."/>
            <person name="Reynolds N."/>
            <person name="Benny G.L."/>
            <person name="Smith M.E."/>
            <person name="James T.Y."/>
            <person name="Grigoriev I.V."/>
        </authorList>
    </citation>
    <scope>NUCLEOTIDE SEQUENCE</scope>
    <source>
        <strain evidence="9">ATCC 52028</strain>
    </source>
</reference>
<evidence type="ECO:0000256" key="6">
    <source>
        <dbReference type="ARBA" id="ARBA00023315"/>
    </source>
</evidence>
<evidence type="ECO:0000313" key="9">
    <source>
        <dbReference type="EMBL" id="RKO98007.1"/>
    </source>
</evidence>
<evidence type="ECO:0000256" key="1">
    <source>
        <dbReference type="ARBA" id="ARBA00022679"/>
    </source>
</evidence>
<evidence type="ECO:0000256" key="8">
    <source>
        <dbReference type="SAM" id="Phobius"/>
    </source>
</evidence>
<keyword evidence="4" id="KW-0443">Lipid metabolism</keyword>
<dbReference type="PANTHER" id="PTHR23063">
    <property type="entry name" value="PHOSPHOLIPID ACYLTRANSFERASE"/>
    <property type="match status" value="1"/>
</dbReference>
<accession>A0A4P9WZU1</accession>
<keyword evidence="3 8" id="KW-1133">Transmembrane helix</keyword>
<reference evidence="10" key="2">
    <citation type="submission" date="2018-04" db="EMBL/GenBank/DDBJ databases">
        <title>Leveraging single-cell genomics to expand the Fungal Tree of Life.</title>
        <authorList>
            <consortium name="DOE Joint Genome Institute"/>
            <person name="Ahrendt S.R."/>
            <person name="Quandt C.A."/>
            <person name="Ciobanu D."/>
            <person name="Clum A."/>
            <person name="Salamov A."/>
            <person name="Andreopoulos B."/>
            <person name="Cheng J.-F."/>
            <person name="Woyke T."/>
            <person name="Pelin A."/>
            <person name="Henrissat B."/>
            <person name="Benny G.L."/>
            <person name="Smith M.E."/>
            <person name="James T.Y."/>
            <person name="Grigoriev I.V."/>
        </authorList>
    </citation>
    <scope>NUCLEOTIDE SEQUENCE</scope>
    <source>
        <strain evidence="10">ATCC 52028</strain>
    </source>
</reference>
<evidence type="ECO:0000313" key="11">
    <source>
        <dbReference type="Proteomes" id="UP000268535"/>
    </source>
</evidence>
<dbReference type="OrthoDB" id="272512at2759"/>
<dbReference type="GO" id="GO:0016746">
    <property type="term" value="F:acyltransferase activity"/>
    <property type="evidence" value="ECO:0007669"/>
    <property type="project" value="UniProtKB-KW"/>
</dbReference>
<evidence type="ECO:0000256" key="4">
    <source>
        <dbReference type="ARBA" id="ARBA00023098"/>
    </source>
</evidence>
<gene>
    <name evidence="9" type="ORF">CAUPRSCDRAFT_5590</name>
    <name evidence="10" type="ORF">CXG81DRAFT_15171</name>
</gene>
<keyword evidence="5 8" id="KW-0472">Membrane</keyword>
<reference evidence="11 12" key="1">
    <citation type="journal article" date="2018" name="Nat. Microbiol.">
        <title>Leveraging single-cell genomics to expand the fungal tree of life.</title>
        <authorList>
            <person name="Ahrendt S.R."/>
            <person name="Quandt C.A."/>
            <person name="Ciobanu D."/>
            <person name="Clum A."/>
            <person name="Salamov A."/>
            <person name="Andreopoulos B."/>
            <person name="Cheng J.F."/>
            <person name="Woyke T."/>
            <person name="Pelin A."/>
            <person name="Henrissat B."/>
            <person name="Reynolds N.K."/>
            <person name="Benny G.L."/>
            <person name="Smith M.E."/>
            <person name="James T.Y."/>
            <person name="Grigoriev I.V."/>
        </authorList>
    </citation>
    <scope>NUCLEOTIDE SEQUENCE [LARGE SCALE GENOMIC DNA]</scope>
    <source>
        <strain evidence="11 12">ATCC 52028</strain>
    </source>
</reference>
<feature type="transmembrane region" description="Helical" evidence="8">
    <location>
        <begin position="49"/>
        <end position="68"/>
    </location>
</feature>
<dbReference type="EMBL" id="ML009128">
    <property type="protein sequence ID" value="RKO98007.1"/>
    <property type="molecule type" value="Genomic_DNA"/>
</dbReference>
<evidence type="ECO:0000256" key="2">
    <source>
        <dbReference type="ARBA" id="ARBA00022692"/>
    </source>
</evidence>
<keyword evidence="2 8" id="KW-0812">Transmembrane</keyword>
<evidence type="ECO:0000313" key="12">
    <source>
        <dbReference type="Proteomes" id="UP000274922"/>
    </source>
</evidence>
<evidence type="ECO:0000256" key="7">
    <source>
        <dbReference type="SAM" id="MobiDB-lite"/>
    </source>
</evidence>
<dbReference type="Proteomes" id="UP000274922">
    <property type="component" value="Unassembled WGS sequence"/>
</dbReference>
<dbReference type="EMBL" id="ML014333">
    <property type="protein sequence ID" value="RKO98991.1"/>
    <property type="molecule type" value="Genomic_DNA"/>
</dbReference>
<name>A0A4P9WZU1_9FUNG</name>
<sequence>MEKYSKWRDPATGIQPFLTPQPPRSGASLSGLPSRAGVYGAWLLRAPLIVVRMLLLLVVGIVWMAADATDALPSHHRGVRRVRATLRRWRYFVLGRTALFLCGFYRIDYENAPARRGAHQLHAHADVALPGDVLVSNYQSYFDVLLLATYDAPIFTTISETGRVTPISVWQALLAPLCSPGADGAPVAMTLREASLYAQHTATTPAPLCIFPEGTPSNGRAVLRFTPVFDRLDVAHLGHRVHVTSLRYRWRHACPAYTEGSRAAHVCRMLGQVYQTVQVRRFSSREVRITAKPAVGPAASGAVAMDGGAAKLPGDSAVDTQIAAFLCMPWRLKRVNFGVPEKRAFLAYVEEQQRGEPAAGRAKRL</sequence>
<dbReference type="PANTHER" id="PTHR23063:SF60">
    <property type="entry name" value="LYSOPHOSPHATIDIC ACID:OLEOYL-COA ACYLTRANSFERASE 1"/>
    <property type="match status" value="1"/>
</dbReference>
<dbReference type="Proteomes" id="UP000268535">
    <property type="component" value="Unassembled WGS sequence"/>
</dbReference>
<evidence type="ECO:0008006" key="13">
    <source>
        <dbReference type="Google" id="ProtNLM"/>
    </source>
</evidence>
<proteinExistence type="predicted"/>
<keyword evidence="1" id="KW-0808">Transferase</keyword>
<evidence type="ECO:0000256" key="5">
    <source>
        <dbReference type="ARBA" id="ARBA00023136"/>
    </source>
</evidence>
<keyword evidence="12" id="KW-1185">Reference proteome</keyword>
<evidence type="ECO:0000313" key="10">
    <source>
        <dbReference type="EMBL" id="RKO98991.1"/>
    </source>
</evidence>
<dbReference type="GO" id="GO:0006629">
    <property type="term" value="P:lipid metabolic process"/>
    <property type="evidence" value="ECO:0007669"/>
    <property type="project" value="UniProtKB-KW"/>
</dbReference>
<keyword evidence="6" id="KW-0012">Acyltransferase</keyword>
<protein>
    <recommendedName>
        <fullName evidence="13">Phospholipid/glycerol acyltransferase domain-containing protein</fullName>
    </recommendedName>
</protein>
<evidence type="ECO:0000256" key="3">
    <source>
        <dbReference type="ARBA" id="ARBA00022989"/>
    </source>
</evidence>
<dbReference type="AlphaFoldDB" id="A0A4P9WZU1"/>